<dbReference type="Gene3D" id="3.40.50.2000">
    <property type="entry name" value="Glycogen Phosphorylase B"/>
    <property type="match status" value="2"/>
</dbReference>
<dbReference type="Proteomes" id="UP000660380">
    <property type="component" value="Unassembled WGS sequence"/>
</dbReference>
<comment type="caution">
    <text evidence="1">The sequence shown here is derived from an EMBL/GenBank/DDBJ whole genome shotgun (WGS) entry which is preliminary data.</text>
</comment>
<dbReference type="EMBL" id="JACJTA010000022">
    <property type="protein sequence ID" value="MBD2605363.1"/>
    <property type="molecule type" value="Genomic_DNA"/>
</dbReference>
<reference evidence="1 2" key="1">
    <citation type="journal article" date="2020" name="ISME J.">
        <title>Comparative genomics reveals insights into cyanobacterial evolution and habitat adaptation.</title>
        <authorList>
            <person name="Chen M.Y."/>
            <person name="Teng W.K."/>
            <person name="Zhao L."/>
            <person name="Hu C.X."/>
            <person name="Zhou Y.K."/>
            <person name="Han B.P."/>
            <person name="Song L.R."/>
            <person name="Shu W.S."/>
        </authorList>
    </citation>
    <scope>NUCLEOTIDE SEQUENCE [LARGE SCALE GENOMIC DNA]</scope>
    <source>
        <strain evidence="1 2">FACHB-248</strain>
    </source>
</reference>
<gene>
    <name evidence="1" type="ORF">H6G81_12650</name>
</gene>
<sequence>MNILIVAFHQVYPFETGASIAQFGMIEYLSDLCNISLLLPEESSITDQEFTELKQLLPKVKIYAVDNQDKSNKKTRTNDISSKALNFVSAFKRKVKLFLKSLLKFSQSYSSSNLKNVPEVNVWEADFVTMYSSWNPYYIHSKEYVEKLNEIILQDEIDIVQLEYVDNLNLVTALPPHIKKVFVEHECIFLRIKSHIEARQLKSVFADYVMNFYKNVEISLLNKVDGVLTFNHLEYEILKNSLEDKNNKIEVFVSPFPVLERDFKEIDREKFVKPNKLIFVGADHHYPNQEAVKWFLEETAVEIFRKFGLKFYVVGKWKPDTVKQYNNHPSQVQFMGFIEDIYEFSKDSISIAPVRIGGGLRTKILLAMAQGIPVISTKFALEGINAKHLESVMIADDKDSFCWAIEYLLADLERTFMLCQNAQCIIREGYSQSLASEVRYNFYQRVLKSR</sequence>
<proteinExistence type="predicted"/>
<keyword evidence="2" id="KW-1185">Reference proteome</keyword>
<evidence type="ECO:0000313" key="2">
    <source>
        <dbReference type="Proteomes" id="UP000660380"/>
    </source>
</evidence>
<accession>A0ABR8GQC1</accession>
<evidence type="ECO:0000313" key="1">
    <source>
        <dbReference type="EMBL" id="MBD2605363.1"/>
    </source>
</evidence>
<dbReference type="SUPFAM" id="SSF53756">
    <property type="entry name" value="UDP-Glycosyltransferase/glycogen phosphorylase"/>
    <property type="match status" value="1"/>
</dbReference>
<dbReference type="RefSeq" id="WP_029634281.1">
    <property type="nucleotide sequence ID" value="NZ_JACJTA010000022.1"/>
</dbReference>
<name>A0ABR8GQC1_9CYAN</name>
<dbReference type="Pfam" id="PF13692">
    <property type="entry name" value="Glyco_trans_1_4"/>
    <property type="match status" value="1"/>
</dbReference>
<protein>
    <submittedName>
        <fullName evidence="1">Glycosyltransferase</fullName>
    </submittedName>
</protein>
<organism evidence="1 2">
    <name type="scientific">Scytonema hofmannii FACHB-248</name>
    <dbReference type="NCBI Taxonomy" id="1842502"/>
    <lineage>
        <taxon>Bacteria</taxon>
        <taxon>Bacillati</taxon>
        <taxon>Cyanobacteriota</taxon>
        <taxon>Cyanophyceae</taxon>
        <taxon>Nostocales</taxon>
        <taxon>Scytonemataceae</taxon>
        <taxon>Scytonema</taxon>
    </lineage>
</organism>